<reference evidence="2 3" key="1">
    <citation type="submission" date="2020-07" db="EMBL/GenBank/DDBJ databases">
        <title>Huge and variable diversity of episymbiotic CPR bacteria and DPANN archaea in groundwater ecosystems.</title>
        <authorList>
            <person name="He C.Y."/>
            <person name="Keren R."/>
            <person name="Whittaker M."/>
            <person name="Farag I.F."/>
            <person name="Doudna J."/>
            <person name="Cate J.H.D."/>
            <person name="Banfield J.F."/>
        </authorList>
    </citation>
    <scope>NUCLEOTIDE SEQUENCE [LARGE SCALE GENOMIC DNA]</scope>
    <source>
        <strain evidence="2">NC_groundwater_541_Ag_S-0.1um_46_50</strain>
    </source>
</reference>
<dbReference type="AlphaFoldDB" id="A0A7T5RKB4"/>
<protein>
    <recommendedName>
        <fullName evidence="1">Aspartyl/glutamyl-tRNA(Asn/Gln) amidotransferase subunit C</fullName>
        <shortName evidence="1">Asp/Glu-ADT subunit C</shortName>
        <ecNumber evidence="1">6.3.5.-</ecNumber>
    </recommendedName>
</protein>
<keyword evidence="2" id="KW-0808">Transferase</keyword>
<dbReference type="NCBIfam" id="TIGR00135">
    <property type="entry name" value="gatC"/>
    <property type="match status" value="1"/>
</dbReference>
<comment type="catalytic activity">
    <reaction evidence="1">
        <text>L-aspartyl-tRNA(Asn) + L-glutamine + ATP + H2O = L-asparaginyl-tRNA(Asn) + L-glutamate + ADP + phosphate + 2 H(+)</text>
        <dbReference type="Rhea" id="RHEA:14513"/>
        <dbReference type="Rhea" id="RHEA-COMP:9674"/>
        <dbReference type="Rhea" id="RHEA-COMP:9677"/>
        <dbReference type="ChEBI" id="CHEBI:15377"/>
        <dbReference type="ChEBI" id="CHEBI:15378"/>
        <dbReference type="ChEBI" id="CHEBI:29985"/>
        <dbReference type="ChEBI" id="CHEBI:30616"/>
        <dbReference type="ChEBI" id="CHEBI:43474"/>
        <dbReference type="ChEBI" id="CHEBI:58359"/>
        <dbReference type="ChEBI" id="CHEBI:78515"/>
        <dbReference type="ChEBI" id="CHEBI:78516"/>
        <dbReference type="ChEBI" id="CHEBI:456216"/>
    </reaction>
</comment>
<name>A0A7T5RKB4_9BACT</name>
<dbReference type="EMBL" id="CP066690">
    <property type="protein sequence ID" value="QQG45689.1"/>
    <property type="molecule type" value="Genomic_DNA"/>
</dbReference>
<dbReference type="Proteomes" id="UP000595618">
    <property type="component" value="Chromosome"/>
</dbReference>
<dbReference type="Gene3D" id="1.10.20.60">
    <property type="entry name" value="Glu-tRNAGln amidotransferase C subunit, N-terminal domain"/>
    <property type="match status" value="1"/>
</dbReference>
<keyword evidence="1" id="KW-0648">Protein biosynthesis</keyword>
<gene>
    <name evidence="1 2" type="primary">gatC</name>
    <name evidence="2" type="ORF">HYW89_02090</name>
</gene>
<keyword evidence="1" id="KW-0547">Nucleotide-binding</keyword>
<dbReference type="GO" id="GO:0070681">
    <property type="term" value="P:glutaminyl-tRNAGln biosynthesis via transamidation"/>
    <property type="evidence" value="ECO:0007669"/>
    <property type="project" value="TreeGrafter"/>
</dbReference>
<comment type="function">
    <text evidence="1">Allows the formation of correctly charged Asn-tRNA(Asn) or Gln-tRNA(Gln) through the transamidation of misacylated Asp-tRNA(Asn) or Glu-tRNA(Gln) in organisms which lack either or both of asparaginyl-tRNA or glutaminyl-tRNA synthetases. The reaction takes place in the presence of glutamine and ATP through an activated phospho-Asp-tRNA(Asn) or phospho-Glu-tRNA(Gln).</text>
</comment>
<dbReference type="PANTHER" id="PTHR15004">
    <property type="entry name" value="GLUTAMYL-TRNA(GLN) AMIDOTRANSFERASE SUBUNIT C, MITOCHONDRIAL"/>
    <property type="match status" value="1"/>
</dbReference>
<keyword evidence="1" id="KW-0067">ATP-binding</keyword>
<accession>A0A7T5RKB4</accession>
<evidence type="ECO:0000313" key="3">
    <source>
        <dbReference type="Proteomes" id="UP000595618"/>
    </source>
</evidence>
<comment type="catalytic activity">
    <reaction evidence="1">
        <text>L-glutamyl-tRNA(Gln) + L-glutamine + ATP + H2O = L-glutaminyl-tRNA(Gln) + L-glutamate + ADP + phosphate + H(+)</text>
        <dbReference type="Rhea" id="RHEA:17521"/>
        <dbReference type="Rhea" id="RHEA-COMP:9681"/>
        <dbReference type="Rhea" id="RHEA-COMP:9684"/>
        <dbReference type="ChEBI" id="CHEBI:15377"/>
        <dbReference type="ChEBI" id="CHEBI:15378"/>
        <dbReference type="ChEBI" id="CHEBI:29985"/>
        <dbReference type="ChEBI" id="CHEBI:30616"/>
        <dbReference type="ChEBI" id="CHEBI:43474"/>
        <dbReference type="ChEBI" id="CHEBI:58359"/>
        <dbReference type="ChEBI" id="CHEBI:78520"/>
        <dbReference type="ChEBI" id="CHEBI:78521"/>
        <dbReference type="ChEBI" id="CHEBI:456216"/>
    </reaction>
</comment>
<dbReference type="Pfam" id="PF02686">
    <property type="entry name" value="GatC"/>
    <property type="match status" value="1"/>
</dbReference>
<comment type="similarity">
    <text evidence="1">Belongs to the GatC family.</text>
</comment>
<evidence type="ECO:0000256" key="1">
    <source>
        <dbReference type="HAMAP-Rule" id="MF_00122"/>
    </source>
</evidence>
<dbReference type="InterPro" id="IPR036113">
    <property type="entry name" value="Asp/Glu-ADT_sf_sub_c"/>
</dbReference>
<keyword evidence="1" id="KW-0436">Ligase</keyword>
<organism evidence="2 3">
    <name type="scientific">Candidatus Sungiibacteriota bacterium</name>
    <dbReference type="NCBI Taxonomy" id="2750080"/>
    <lineage>
        <taxon>Bacteria</taxon>
        <taxon>Candidatus Sungiibacteriota</taxon>
    </lineage>
</organism>
<dbReference type="GO" id="GO:0006412">
    <property type="term" value="P:translation"/>
    <property type="evidence" value="ECO:0007669"/>
    <property type="project" value="UniProtKB-UniRule"/>
</dbReference>
<dbReference type="GO" id="GO:0006450">
    <property type="term" value="P:regulation of translational fidelity"/>
    <property type="evidence" value="ECO:0007669"/>
    <property type="project" value="InterPro"/>
</dbReference>
<dbReference type="GO" id="GO:0016740">
    <property type="term" value="F:transferase activity"/>
    <property type="evidence" value="ECO:0007669"/>
    <property type="project" value="UniProtKB-KW"/>
</dbReference>
<dbReference type="GO" id="GO:0005524">
    <property type="term" value="F:ATP binding"/>
    <property type="evidence" value="ECO:0007669"/>
    <property type="project" value="UniProtKB-KW"/>
</dbReference>
<proteinExistence type="inferred from homology"/>
<dbReference type="EC" id="6.3.5.-" evidence="1"/>
<dbReference type="SUPFAM" id="SSF141000">
    <property type="entry name" value="Glu-tRNAGln amidotransferase C subunit"/>
    <property type="match status" value="1"/>
</dbReference>
<dbReference type="GO" id="GO:0050567">
    <property type="term" value="F:glutaminyl-tRNA synthase (glutamine-hydrolyzing) activity"/>
    <property type="evidence" value="ECO:0007669"/>
    <property type="project" value="UniProtKB-UniRule"/>
</dbReference>
<dbReference type="HAMAP" id="MF_00122">
    <property type="entry name" value="GatC"/>
    <property type="match status" value="1"/>
</dbReference>
<evidence type="ECO:0000313" key="2">
    <source>
        <dbReference type="EMBL" id="QQG45689.1"/>
    </source>
</evidence>
<sequence>MSISRQDIEHIAKLARIELSESEKQKFVGELSAILEFVKKLNEVKTDIESLSYTAAHHTVMRPDTQQDTDLEGSSVELLAAVPEKKDSWVKVKPVF</sequence>
<dbReference type="PANTHER" id="PTHR15004:SF0">
    <property type="entry name" value="GLUTAMYL-TRNA(GLN) AMIDOTRANSFERASE SUBUNIT C, MITOCHONDRIAL"/>
    <property type="match status" value="1"/>
</dbReference>
<comment type="subunit">
    <text evidence="1">Heterotrimer of A, B and C subunits.</text>
</comment>
<dbReference type="InterPro" id="IPR003837">
    <property type="entry name" value="GatC"/>
</dbReference>